<keyword evidence="8" id="KW-1185">Reference proteome</keyword>
<dbReference type="InterPro" id="IPR003742">
    <property type="entry name" value="RlmH-like"/>
</dbReference>
<dbReference type="PIRSF" id="PIRSF004505">
    <property type="entry name" value="MT_bac"/>
    <property type="match status" value="1"/>
</dbReference>
<dbReference type="InterPro" id="IPR029026">
    <property type="entry name" value="tRNA_m1G_MTases_N"/>
</dbReference>
<dbReference type="SUPFAM" id="SSF75217">
    <property type="entry name" value="alpha/beta knot"/>
    <property type="match status" value="1"/>
</dbReference>
<comment type="caution">
    <text evidence="7">The sequence shown here is derived from an EMBL/GenBank/DDBJ whole genome shotgun (WGS) entry which is preliminary data.</text>
</comment>
<dbReference type="InterPro" id="IPR029028">
    <property type="entry name" value="Alpha/beta_knot_MTases"/>
</dbReference>
<reference evidence="7 8" key="1">
    <citation type="submission" date="2015-09" db="EMBL/GenBank/DDBJ databases">
        <title>Genome sequencing project for genomic taxonomy and phylogenomics of Bacillus-like bacteria.</title>
        <authorList>
            <person name="Liu B."/>
            <person name="Wang J."/>
            <person name="Zhu Y."/>
            <person name="Liu G."/>
            <person name="Chen Q."/>
            <person name="Chen Z."/>
            <person name="Lan J."/>
            <person name="Che J."/>
            <person name="Ge C."/>
            <person name="Shi H."/>
            <person name="Pan Z."/>
            <person name="Liu X."/>
        </authorList>
    </citation>
    <scope>NUCLEOTIDE SEQUENCE [LARGE SCALE GENOMIC DNA]</scope>
    <source>
        <strain evidence="7 8">DSM 8552</strain>
    </source>
</reference>
<organism evidence="7 8">
    <name type="scientific">Brevibacillus choshinensis</name>
    <dbReference type="NCBI Taxonomy" id="54911"/>
    <lineage>
        <taxon>Bacteria</taxon>
        <taxon>Bacillati</taxon>
        <taxon>Bacillota</taxon>
        <taxon>Bacilli</taxon>
        <taxon>Bacillales</taxon>
        <taxon>Paenibacillaceae</taxon>
        <taxon>Brevibacillus</taxon>
    </lineage>
</organism>
<proteinExistence type="inferred from homology"/>
<dbReference type="PANTHER" id="PTHR33603">
    <property type="entry name" value="METHYLTRANSFERASE"/>
    <property type="match status" value="1"/>
</dbReference>
<dbReference type="HAMAP" id="MF_00658">
    <property type="entry name" value="23SrRNA_methyltr_H"/>
    <property type="match status" value="1"/>
</dbReference>
<evidence type="ECO:0000313" key="8">
    <source>
        <dbReference type="Proteomes" id="UP000051063"/>
    </source>
</evidence>
<evidence type="ECO:0000256" key="3">
    <source>
        <dbReference type="ARBA" id="ARBA00022679"/>
    </source>
</evidence>
<evidence type="ECO:0000256" key="1">
    <source>
        <dbReference type="ARBA" id="ARBA00022552"/>
    </source>
</evidence>
<comment type="caution">
    <text evidence="6">Lacks conserved residue(s) required for the propagation of feature annotation.</text>
</comment>
<dbReference type="CDD" id="cd18081">
    <property type="entry name" value="RlmH-like"/>
    <property type="match status" value="1"/>
</dbReference>
<comment type="function">
    <text evidence="6">Specifically methylates the pseudouridine at position 1915 (m3Psi1915) in 23S rRNA.</text>
</comment>
<keyword evidence="2 6" id="KW-0489">Methyltransferase</keyword>
<evidence type="ECO:0000256" key="2">
    <source>
        <dbReference type="ARBA" id="ARBA00022603"/>
    </source>
</evidence>
<keyword evidence="4 6" id="KW-0949">S-adenosyl-L-methionine</keyword>
<dbReference type="PANTHER" id="PTHR33603:SF1">
    <property type="entry name" value="RIBOSOMAL RNA LARGE SUBUNIT METHYLTRANSFERASE H"/>
    <property type="match status" value="1"/>
</dbReference>
<feature type="binding site" evidence="6">
    <location>
        <position position="74"/>
    </location>
    <ligand>
        <name>S-adenosyl-L-methionine</name>
        <dbReference type="ChEBI" id="CHEBI:59789"/>
    </ligand>
</feature>
<name>A0ABR5N862_BRECH</name>
<sequence length="164" mass="18564">MKITIVAVGGVRDNDLKKRIQQYSRRLSVYCRIQLIEVREEKTREVQGLSEQGRNLEGARILSHIGDGDYVIALANEGHIWSPRMLSNELDRLVMEGRSQITLVMGGEHGLSAEVLERANAQLAICQTAFPHQLLRLVLMERVYRAFQCSLGEPIHRMGKNKNG</sequence>
<gene>
    <name evidence="6" type="primary">rlmH</name>
    <name evidence="7" type="ORF">AN963_18225</name>
</gene>
<evidence type="ECO:0000256" key="4">
    <source>
        <dbReference type="ARBA" id="ARBA00022691"/>
    </source>
</evidence>
<dbReference type="Gene3D" id="3.40.1280.10">
    <property type="match status" value="1"/>
</dbReference>
<accession>A0ABR5N862</accession>
<keyword evidence="1 6" id="KW-0698">rRNA processing</keyword>
<protein>
    <recommendedName>
        <fullName evidence="6">Ribosomal RNA large subunit methyltransferase H</fullName>
        <ecNumber evidence="6">2.1.1.177</ecNumber>
    </recommendedName>
    <alternativeName>
        <fullName evidence="6">23S rRNA (pseudouridine1915-N3)-methyltransferase</fullName>
    </alternativeName>
    <alternativeName>
        <fullName evidence="6">23S rRNA m3Psi1915 methyltransferase</fullName>
    </alternativeName>
    <alternativeName>
        <fullName evidence="6">rRNA (pseudouridine-N3-)-methyltransferase RlmH</fullName>
    </alternativeName>
</protein>
<dbReference type="EMBL" id="LJJB01000010">
    <property type="protein sequence ID" value="KQL46833.1"/>
    <property type="molecule type" value="Genomic_DNA"/>
</dbReference>
<comment type="subunit">
    <text evidence="6">Homodimer.</text>
</comment>
<comment type="subcellular location">
    <subcellularLocation>
        <location evidence="6">Cytoplasm</location>
    </subcellularLocation>
</comment>
<dbReference type="EC" id="2.1.1.177" evidence="6"/>
<evidence type="ECO:0000256" key="6">
    <source>
        <dbReference type="HAMAP-Rule" id="MF_00658"/>
    </source>
</evidence>
<keyword evidence="3 6" id="KW-0808">Transferase</keyword>
<feature type="binding site" evidence="6">
    <location>
        <position position="106"/>
    </location>
    <ligand>
        <name>S-adenosyl-L-methionine</name>
        <dbReference type="ChEBI" id="CHEBI:59789"/>
    </ligand>
</feature>
<dbReference type="RefSeq" id="WP_055745933.1">
    <property type="nucleotide sequence ID" value="NZ_LJJB01000010.1"/>
</dbReference>
<comment type="similarity">
    <text evidence="5 6">Belongs to the RNA methyltransferase RlmH family.</text>
</comment>
<dbReference type="Proteomes" id="UP000051063">
    <property type="component" value="Unassembled WGS sequence"/>
</dbReference>
<comment type="catalytic activity">
    <reaction evidence="6">
        <text>pseudouridine(1915) in 23S rRNA + S-adenosyl-L-methionine = N(3)-methylpseudouridine(1915) in 23S rRNA + S-adenosyl-L-homocysteine + H(+)</text>
        <dbReference type="Rhea" id="RHEA:42752"/>
        <dbReference type="Rhea" id="RHEA-COMP:10221"/>
        <dbReference type="Rhea" id="RHEA-COMP:10222"/>
        <dbReference type="ChEBI" id="CHEBI:15378"/>
        <dbReference type="ChEBI" id="CHEBI:57856"/>
        <dbReference type="ChEBI" id="CHEBI:59789"/>
        <dbReference type="ChEBI" id="CHEBI:65314"/>
        <dbReference type="ChEBI" id="CHEBI:74486"/>
        <dbReference type="EC" id="2.1.1.177"/>
    </reaction>
</comment>
<keyword evidence="6" id="KW-0963">Cytoplasm</keyword>
<evidence type="ECO:0000313" key="7">
    <source>
        <dbReference type="EMBL" id="KQL46833.1"/>
    </source>
</evidence>
<dbReference type="Pfam" id="PF02590">
    <property type="entry name" value="SPOUT_MTase"/>
    <property type="match status" value="1"/>
</dbReference>
<evidence type="ECO:0000256" key="5">
    <source>
        <dbReference type="ARBA" id="ARBA00038303"/>
    </source>
</evidence>